<gene>
    <name evidence="2" type="ORF">DEIGR_400127</name>
</gene>
<protein>
    <submittedName>
        <fullName evidence="2">Uncharacterized protein</fullName>
    </submittedName>
</protein>
<feature type="region of interest" description="Disordered" evidence="1">
    <location>
        <begin position="451"/>
        <end position="493"/>
    </location>
</feature>
<comment type="caution">
    <text evidence="2">The sequence shown here is derived from an EMBL/GenBank/DDBJ whole genome shotgun (WGS) entry which is preliminary data.</text>
</comment>
<keyword evidence="3" id="KW-1185">Reference proteome</keyword>
<feature type="region of interest" description="Disordered" evidence="1">
    <location>
        <begin position="170"/>
        <end position="301"/>
    </location>
</feature>
<reference evidence="3" key="1">
    <citation type="submission" date="2015-11" db="EMBL/GenBank/DDBJ databases">
        <title>Draft Genome Sequence of the Radioresistant Bacterium Deinococcus grandis, Isolated from Freshwater Fish in Japan.</title>
        <authorList>
            <person name="Satoh K."/>
            <person name="Onodera T."/>
            <person name="Omoso K."/>
            <person name="Takeda-Yano K."/>
            <person name="Katayama T."/>
            <person name="Oono Y."/>
            <person name="Narumi I."/>
        </authorList>
    </citation>
    <scope>NUCLEOTIDE SEQUENCE [LARGE SCALE GENOMIC DNA]</scope>
    <source>
        <strain evidence="3">ATCC 43672</strain>
    </source>
</reference>
<feature type="compositionally biased region" description="Polar residues" evidence="1">
    <location>
        <begin position="242"/>
        <end position="263"/>
    </location>
</feature>
<evidence type="ECO:0000313" key="3">
    <source>
        <dbReference type="Proteomes" id="UP000056209"/>
    </source>
</evidence>
<evidence type="ECO:0000256" key="1">
    <source>
        <dbReference type="SAM" id="MobiDB-lite"/>
    </source>
</evidence>
<dbReference type="Proteomes" id="UP000056209">
    <property type="component" value="Unassembled WGS sequence"/>
</dbReference>
<dbReference type="AlphaFoldDB" id="A0A100HNJ8"/>
<evidence type="ECO:0000313" key="2">
    <source>
        <dbReference type="EMBL" id="GAQ23994.1"/>
    </source>
</evidence>
<organism evidence="2 3">
    <name type="scientific">Deinococcus grandis</name>
    <dbReference type="NCBI Taxonomy" id="57498"/>
    <lineage>
        <taxon>Bacteria</taxon>
        <taxon>Thermotogati</taxon>
        <taxon>Deinococcota</taxon>
        <taxon>Deinococci</taxon>
        <taxon>Deinococcales</taxon>
        <taxon>Deinococcaceae</taxon>
        <taxon>Deinococcus</taxon>
    </lineage>
</organism>
<dbReference type="EMBL" id="BCMS01000006">
    <property type="protein sequence ID" value="GAQ23994.1"/>
    <property type="molecule type" value="Genomic_DNA"/>
</dbReference>
<sequence>MNTSSKKGMTPAVEAISRLHITGNVTPHVWYQRTEFRTSNNRPDRDMITALADIMYWYRPREVRDEDTGEFVAFERKFERDMLQYDYARRGAIFGMSWRQMSEACKKLSRAGLIRIEYRTLTFKGRAQNNVVFIEPVAEAIAATLTQPNAEVKAYGKGAKRGMHARKADAGQYEPLDGIDGQGDDETDGSPELVEQAEGQADEQTDTPLLQNFGTGGEDPSSKILGHPSSKILGEGTPKFWETNNETSSDISSNRDFNSSIITGTELEASPADDDGPLTPDGEQQGPVTSEPSADDDDLPFFTGVGSHVEGTKLTQPTEVPDVPPAAPAPVDNAVDETWAILALQPIPLATLAARPARDPSQMRQLRALMQATNPKRLGHLQEQLALTLPGGVSRQYLTRLTDEEVAAAAKAASHDATRVKGGMGSAGYHALDRLLGKEFTVEMLSGQPAAPRASTEAPTHRSHQVANTGRIADDTPPVEEADGAMQPGRQWQHKKSGEVVVIAAVEGSEVVLTDGARHSMAKFVTTFKRAVSAQAAS</sequence>
<accession>A0A100HNJ8</accession>
<proteinExistence type="predicted"/>
<name>A0A100HNJ8_9DEIO</name>